<reference evidence="1" key="1">
    <citation type="submission" date="2019-03" db="EMBL/GenBank/DDBJ databases">
        <title>Improved annotation for the trematode Fasciola hepatica.</title>
        <authorList>
            <person name="Choi Y.-J."/>
            <person name="Martin J."/>
            <person name="Mitreva M."/>
        </authorList>
    </citation>
    <scope>NUCLEOTIDE SEQUENCE [LARGE SCALE GENOMIC DNA]</scope>
</reference>
<evidence type="ECO:0000313" key="1">
    <source>
        <dbReference type="EMBL" id="THD18519.1"/>
    </source>
</evidence>
<comment type="caution">
    <text evidence="1">The sequence shown here is derived from an EMBL/GenBank/DDBJ whole genome shotgun (WGS) entry which is preliminary data.</text>
</comment>
<accession>A0A4E0QV66</accession>
<organism evidence="1 2">
    <name type="scientific">Fasciola hepatica</name>
    <name type="common">Liver fluke</name>
    <dbReference type="NCBI Taxonomy" id="6192"/>
    <lineage>
        <taxon>Eukaryota</taxon>
        <taxon>Metazoa</taxon>
        <taxon>Spiralia</taxon>
        <taxon>Lophotrochozoa</taxon>
        <taxon>Platyhelminthes</taxon>
        <taxon>Trematoda</taxon>
        <taxon>Digenea</taxon>
        <taxon>Plagiorchiida</taxon>
        <taxon>Echinostomata</taxon>
        <taxon>Echinostomatoidea</taxon>
        <taxon>Fasciolidae</taxon>
        <taxon>Fasciola</taxon>
    </lineage>
</organism>
<name>A0A4E0QV66_FASHE</name>
<gene>
    <name evidence="1" type="ORF">D915_010922</name>
</gene>
<dbReference type="Proteomes" id="UP000230066">
    <property type="component" value="Unassembled WGS sequence"/>
</dbReference>
<protein>
    <submittedName>
        <fullName evidence="1">Uncharacterized protein</fullName>
    </submittedName>
</protein>
<dbReference type="EMBL" id="JXXN02010537">
    <property type="protein sequence ID" value="THD18519.1"/>
    <property type="molecule type" value="Genomic_DNA"/>
</dbReference>
<evidence type="ECO:0000313" key="2">
    <source>
        <dbReference type="Proteomes" id="UP000230066"/>
    </source>
</evidence>
<dbReference type="AlphaFoldDB" id="A0A4E0QV66"/>
<proteinExistence type="predicted"/>
<keyword evidence="2" id="KW-1185">Reference proteome</keyword>
<sequence length="102" mass="11310">MADKTNPEKPDVDTSANAITILIDALMRLGQSGNKPTPVFLPVPDKFVIGDDFNMLEARVCPYLELCEPGHRRYTLLSLLGQDAFTLVHQETSEGEVSEETF</sequence>